<evidence type="ECO:0000313" key="5">
    <source>
        <dbReference type="EMBL" id="PIR97113.1"/>
    </source>
</evidence>
<dbReference type="InterPro" id="IPR011146">
    <property type="entry name" value="HIT-like"/>
</dbReference>
<evidence type="ECO:0000313" key="6">
    <source>
        <dbReference type="Proteomes" id="UP000230557"/>
    </source>
</evidence>
<dbReference type="CDD" id="cd01277">
    <property type="entry name" value="HINT_subgroup"/>
    <property type="match status" value="1"/>
</dbReference>
<dbReference type="EMBL" id="PFAJ01000043">
    <property type="protein sequence ID" value="PIR97113.1"/>
    <property type="molecule type" value="Genomic_DNA"/>
</dbReference>
<dbReference type="PROSITE" id="PS51084">
    <property type="entry name" value="HIT_2"/>
    <property type="match status" value="1"/>
</dbReference>
<dbReference type="AlphaFoldDB" id="A0A2H0VDG1"/>
<feature type="active site" description="Tele-AMP-histidine intermediate" evidence="1">
    <location>
        <position position="98"/>
    </location>
</feature>
<dbReference type="Proteomes" id="UP000230557">
    <property type="component" value="Unassembled WGS sequence"/>
</dbReference>
<feature type="short sequence motif" description="Histidine triad motif" evidence="2 3">
    <location>
        <begin position="96"/>
        <end position="100"/>
    </location>
</feature>
<dbReference type="PROSITE" id="PS00892">
    <property type="entry name" value="HIT_1"/>
    <property type="match status" value="1"/>
</dbReference>
<dbReference type="InterPro" id="IPR001310">
    <property type="entry name" value="Histidine_triad_HIT"/>
</dbReference>
<sequence length="134" mass="15240">MQCIFCKIVKGEIPSYKVFEDDKCLAFLDINPIRPGHALLIPKDHHTDLLDTPDEILGHLIKIGKKVSKVVMDATLSEAFNFTTNNGEASGQDIFHLHFHIIPRSSSKELSSWPHRKYKEGEAEQILEKIKAKF</sequence>
<feature type="domain" description="HIT" evidence="4">
    <location>
        <begin position="4"/>
        <end position="112"/>
    </location>
</feature>
<accession>A0A2H0VDG1</accession>
<dbReference type="GO" id="GO:0009117">
    <property type="term" value="P:nucleotide metabolic process"/>
    <property type="evidence" value="ECO:0007669"/>
    <property type="project" value="TreeGrafter"/>
</dbReference>
<dbReference type="PANTHER" id="PTHR46648">
    <property type="entry name" value="HIT FAMILY PROTEIN 1"/>
    <property type="match status" value="1"/>
</dbReference>
<dbReference type="Pfam" id="PF01230">
    <property type="entry name" value="HIT"/>
    <property type="match status" value="1"/>
</dbReference>
<evidence type="ECO:0000259" key="4">
    <source>
        <dbReference type="PROSITE" id="PS51084"/>
    </source>
</evidence>
<gene>
    <name evidence="5" type="ORF">COT91_03050</name>
</gene>
<dbReference type="PANTHER" id="PTHR46648:SF1">
    <property type="entry name" value="ADENOSINE 5'-MONOPHOSPHORAMIDASE HNT1"/>
    <property type="match status" value="1"/>
</dbReference>
<evidence type="ECO:0000256" key="3">
    <source>
        <dbReference type="PROSITE-ProRule" id="PRU00464"/>
    </source>
</evidence>
<dbReference type="InterPro" id="IPR039384">
    <property type="entry name" value="HINT"/>
</dbReference>
<dbReference type="SUPFAM" id="SSF54197">
    <property type="entry name" value="HIT-like"/>
    <property type="match status" value="1"/>
</dbReference>
<protein>
    <submittedName>
        <fullName evidence="5">HIT family protein</fullName>
    </submittedName>
</protein>
<comment type="caution">
    <text evidence="5">The sequence shown here is derived from an EMBL/GenBank/DDBJ whole genome shotgun (WGS) entry which is preliminary data.</text>
</comment>
<dbReference type="Gene3D" id="3.30.428.10">
    <property type="entry name" value="HIT-like"/>
    <property type="match status" value="1"/>
</dbReference>
<reference evidence="6" key="1">
    <citation type="submission" date="2017-09" db="EMBL/GenBank/DDBJ databases">
        <title>Depth-based differentiation of microbial function through sediment-hosted aquifers and enrichment of novel symbionts in the deep terrestrial subsurface.</title>
        <authorList>
            <person name="Probst A.J."/>
            <person name="Ladd B."/>
            <person name="Jarett J.K."/>
            <person name="Geller-Mcgrath D.E."/>
            <person name="Sieber C.M.K."/>
            <person name="Emerson J.B."/>
            <person name="Anantharaman K."/>
            <person name="Thomas B.C."/>
            <person name="Malmstrom R."/>
            <person name="Stieglmeier M."/>
            <person name="Klingl A."/>
            <person name="Woyke T."/>
            <person name="Ryan C.M."/>
            <person name="Banfield J.F."/>
        </authorList>
    </citation>
    <scope>NUCLEOTIDE SEQUENCE [LARGE SCALE GENOMIC DNA]</scope>
</reference>
<organism evidence="5 6">
    <name type="scientific">Candidatus Doudnabacteria bacterium CG10_big_fil_rev_8_21_14_0_10_41_10</name>
    <dbReference type="NCBI Taxonomy" id="1974551"/>
    <lineage>
        <taxon>Bacteria</taxon>
        <taxon>Candidatus Doudnaibacteriota</taxon>
    </lineage>
</organism>
<dbReference type="InterPro" id="IPR036265">
    <property type="entry name" value="HIT-like_sf"/>
</dbReference>
<dbReference type="InterPro" id="IPR019808">
    <property type="entry name" value="Histidine_triad_CS"/>
</dbReference>
<name>A0A2H0VDG1_9BACT</name>
<evidence type="ECO:0000256" key="2">
    <source>
        <dbReference type="PIRSR" id="PIRSR601310-3"/>
    </source>
</evidence>
<dbReference type="PRINTS" id="PR00332">
    <property type="entry name" value="HISTRIAD"/>
</dbReference>
<dbReference type="GO" id="GO:0003824">
    <property type="term" value="F:catalytic activity"/>
    <property type="evidence" value="ECO:0007669"/>
    <property type="project" value="InterPro"/>
</dbReference>
<proteinExistence type="predicted"/>
<evidence type="ECO:0000256" key="1">
    <source>
        <dbReference type="PIRSR" id="PIRSR601310-1"/>
    </source>
</evidence>